<sequence length="286" mass="30661">MFGFKRQIIPEKIGIIAGGGQFPLLFIEAARRAGRSVAVVAHRSETDPEVAKAADSCCWVKLGQLGKILSFFKKEGVGETVFVGTITKTRIFHDIMPDVRALTLWNKIDIKQDDAILRAVAGALEKDGVKVLESTIYLQELLFPRGTLTAKSLSKDQRKDVEFGWKNARAIGAMDIGQTVVVRDCSVVAVEAIEGTDAAIKRGGELAREKAVVVKVRKPGQDFRFDLPATGIQTIQSLASVKGAVLAVEAGQSLLFDREAMVAAADAAGIVVVGVVENSDGSLLID</sequence>
<dbReference type="InterPro" id="IPR053174">
    <property type="entry name" value="LpxI"/>
</dbReference>
<evidence type="ECO:0000313" key="3">
    <source>
        <dbReference type="EMBL" id="CAG37671.1"/>
    </source>
</evidence>
<proteinExistence type="predicted"/>
<dbReference type="RefSeq" id="WP_011190183.1">
    <property type="nucleotide sequence ID" value="NC_006138.1"/>
</dbReference>
<organism evidence="3 4">
    <name type="scientific">Desulfotalea psychrophila (strain LSv54 / DSM 12343)</name>
    <dbReference type="NCBI Taxonomy" id="177439"/>
    <lineage>
        <taxon>Bacteria</taxon>
        <taxon>Pseudomonadati</taxon>
        <taxon>Thermodesulfobacteriota</taxon>
        <taxon>Desulfobulbia</taxon>
        <taxon>Desulfobulbales</taxon>
        <taxon>Desulfocapsaceae</taxon>
        <taxon>Desulfotalea</taxon>
    </lineage>
</organism>
<evidence type="ECO:0000259" key="2">
    <source>
        <dbReference type="Pfam" id="PF17930"/>
    </source>
</evidence>
<dbReference type="PANTHER" id="PTHR39962:SF1">
    <property type="entry name" value="LPXI FAMILY PROTEIN"/>
    <property type="match status" value="1"/>
</dbReference>
<feature type="domain" description="LpxI C-terminal" evidence="1">
    <location>
        <begin position="144"/>
        <end position="273"/>
    </location>
</feature>
<evidence type="ECO:0000313" key="4">
    <source>
        <dbReference type="Proteomes" id="UP000000602"/>
    </source>
</evidence>
<evidence type="ECO:0000259" key="1">
    <source>
        <dbReference type="Pfam" id="PF06230"/>
    </source>
</evidence>
<dbReference type="HOGENOM" id="CLU_085042_0_0_7"/>
<reference evidence="4" key="1">
    <citation type="journal article" date="2004" name="Environ. Microbiol.">
        <title>The genome of Desulfotalea psychrophila, a sulfate-reducing bacterium from permanently cold Arctic sediments.</title>
        <authorList>
            <person name="Rabus R."/>
            <person name="Ruepp A."/>
            <person name="Frickey T."/>
            <person name="Rattei T."/>
            <person name="Fartmann B."/>
            <person name="Stark M."/>
            <person name="Bauer M."/>
            <person name="Zibat A."/>
            <person name="Lombardot T."/>
            <person name="Becker I."/>
            <person name="Amann J."/>
            <person name="Gellner K."/>
            <person name="Teeling H."/>
            <person name="Leuschner W.D."/>
            <person name="Gloeckner F.-O."/>
            <person name="Lupas A.N."/>
            <person name="Amann R."/>
            <person name="Klenk H.-P."/>
        </authorList>
    </citation>
    <scope>NUCLEOTIDE SEQUENCE [LARGE SCALE GENOMIC DNA]</scope>
    <source>
        <strain evidence="4">DSM 12343 / LSv54</strain>
    </source>
</reference>
<dbReference type="EMBL" id="CR522870">
    <property type="protein sequence ID" value="CAG37671.1"/>
    <property type="molecule type" value="Genomic_DNA"/>
</dbReference>
<dbReference type="KEGG" id="dps:DP2942"/>
<accession>Q6AJ09</accession>
<dbReference type="AlphaFoldDB" id="Q6AJ09"/>
<dbReference type="Pfam" id="PF17930">
    <property type="entry name" value="LpxI_N"/>
    <property type="match status" value="1"/>
</dbReference>
<dbReference type="STRING" id="177439.DP2942"/>
<evidence type="ECO:0008006" key="5">
    <source>
        <dbReference type="Google" id="ProtNLM"/>
    </source>
</evidence>
<protein>
    <recommendedName>
        <fullName evidence="5">DUF1009 domain-containing protein</fullName>
    </recommendedName>
</protein>
<gene>
    <name evidence="3" type="ordered locus">DP2942</name>
</gene>
<dbReference type="InterPro" id="IPR043167">
    <property type="entry name" value="LpxI_C_sf"/>
</dbReference>
<dbReference type="eggNOG" id="COG3494">
    <property type="taxonomic scope" value="Bacteria"/>
</dbReference>
<dbReference type="PANTHER" id="PTHR39962">
    <property type="entry name" value="BLL4848 PROTEIN"/>
    <property type="match status" value="1"/>
</dbReference>
<keyword evidence="4" id="KW-1185">Reference proteome</keyword>
<dbReference type="InterPro" id="IPR041255">
    <property type="entry name" value="LpxI_N"/>
</dbReference>
<feature type="domain" description="LpxI N-terminal" evidence="2">
    <location>
        <begin position="12"/>
        <end position="141"/>
    </location>
</feature>
<name>Q6AJ09_DESPS</name>
<dbReference type="OrthoDB" id="9789836at2"/>
<dbReference type="InterPro" id="IPR010415">
    <property type="entry name" value="LpxI_C"/>
</dbReference>
<dbReference type="Pfam" id="PF06230">
    <property type="entry name" value="LpxI_C"/>
    <property type="match status" value="1"/>
</dbReference>
<dbReference type="Gene3D" id="3.40.50.20">
    <property type="match status" value="1"/>
</dbReference>
<dbReference type="Gene3D" id="3.40.140.80">
    <property type="match status" value="1"/>
</dbReference>
<dbReference type="Proteomes" id="UP000000602">
    <property type="component" value="Chromosome"/>
</dbReference>